<keyword evidence="6" id="KW-1133">Transmembrane helix</keyword>
<protein>
    <submittedName>
        <fullName evidence="9">Spermine/spermidine synthase domain containing protein</fullName>
    </submittedName>
</protein>
<keyword evidence="6" id="KW-0812">Transmembrane</keyword>
<gene>
    <name evidence="9" type="ORF">IV203_009705</name>
</gene>
<evidence type="ECO:0000256" key="3">
    <source>
        <dbReference type="ARBA" id="ARBA00023115"/>
    </source>
</evidence>
<dbReference type="GO" id="GO:0008295">
    <property type="term" value="P:spermidine biosynthetic process"/>
    <property type="evidence" value="ECO:0007669"/>
    <property type="project" value="InterPro"/>
</dbReference>
<feature type="region of interest" description="Disordered" evidence="5">
    <location>
        <begin position="1"/>
        <end position="25"/>
    </location>
</feature>
<keyword evidence="10" id="KW-1185">Reference proteome</keyword>
<dbReference type="Proteomes" id="UP000693970">
    <property type="component" value="Unassembled WGS sequence"/>
</dbReference>
<dbReference type="GO" id="GO:0004014">
    <property type="term" value="F:adenosylmethionine decarboxylase activity"/>
    <property type="evidence" value="ECO:0007669"/>
    <property type="project" value="InterPro"/>
</dbReference>
<feature type="compositionally biased region" description="Polar residues" evidence="5">
    <location>
        <begin position="13"/>
        <end position="22"/>
    </location>
</feature>
<evidence type="ECO:0000313" key="10">
    <source>
        <dbReference type="Proteomes" id="UP000693970"/>
    </source>
</evidence>
<comment type="cofactor">
    <cofactor evidence="1">
        <name>pyruvate</name>
        <dbReference type="ChEBI" id="CHEBI:15361"/>
    </cofactor>
</comment>
<feature type="active site" description="Proton acceptor" evidence="4">
    <location>
        <position position="505"/>
    </location>
</feature>
<evidence type="ECO:0000256" key="6">
    <source>
        <dbReference type="SAM" id="Phobius"/>
    </source>
</evidence>
<keyword evidence="3 4" id="KW-0620">Polyamine biosynthesis</keyword>
<feature type="domain" description="SET" evidence="7">
    <location>
        <begin position="674"/>
        <end position="838"/>
    </location>
</feature>
<sequence>MAPTRVPNGRGNKGSNARQGTPQDDGFRVKVTTRFIILCLLSCTLLAYAVGKTARLILIDGPHQQLVLIHEQQLSSLGGSSGLSITGNSKDHVMKLPNPVLKNKPIPNTIYTSMNFDTSRSSSINSRWVVVEESDSPPQILVPGTNQTCDADNVETCTSCSRGKEPVVIESSVEDHEEVHLPAGQHLLMDIRNVQSEFLASEERLATAMLDVVGDCGLTLLSYHCHGLQPSGVSCVGVLLESHVSFHTWPSQGVVTLDLFTCGSQSLLPIVEAVERLFGVPATSDGPETVWAYKVRGFGDETSAELADLFTFPIGTMTEYKKEIISITKKTDDIKRGRIDVYDVLRPTYQTFESYKRSLQNDNSYESQYKEIFQPDRILFVNGVLQSRRSAEVPYHEALVHPGMFAHDNPKRVLLLSCGGGAALREVLKHKTVEKVVMIEEEKQLVSITRELFPEYSDCSTNQGVARANCFDDPRVEVIYSDIFDWAEKENKGDIGDDFDVIILDDSYYVAGPAEYGDFTSLVSELISDRGVFVAQMGQAPGLNLPSAKHSVMKNRFDFIESLPQFGFKSVVDYEEGHLGFSKPWQFVAAFRDYEMSRTNWFSPISHMDLVISQRIWPTKSGESSLVHFDSATMQGYSHPNRASEVVFCRTHPDSTFCPEGHGFDPERPNVPATAFDVRASTLGENAGRGVFANEDISKFSYLTLDDAVHPVYFNPLCFDLVTKMVAKLGHEHKIQIMQFYSLYYGHVTSFHGRQESTVDSNRMCFLNHGCSGKSNLSMNLTVTESFDGSEIPQEFLRIQYRHGDEYNPAAERFPTSLTHSSPLRDLKEGEELFINYLAAVNANRWKEEIASLRDQCNGAPGDVTAYEREK</sequence>
<comment type="caution">
    <text evidence="9">The sequence shown here is derived from an EMBL/GenBank/DDBJ whole genome shotgun (WGS) entry which is preliminary data.</text>
</comment>
<dbReference type="EMBL" id="JAGRRH010000018">
    <property type="protein sequence ID" value="KAG7350345.1"/>
    <property type="molecule type" value="Genomic_DNA"/>
</dbReference>
<keyword evidence="6" id="KW-0472">Membrane</keyword>
<evidence type="ECO:0000256" key="2">
    <source>
        <dbReference type="ARBA" id="ARBA00022679"/>
    </source>
</evidence>
<dbReference type="InterPro" id="IPR001045">
    <property type="entry name" value="Spermi_synthase"/>
</dbReference>
<proteinExistence type="inferred from homology"/>
<dbReference type="NCBIfam" id="TIGR03330">
    <property type="entry name" value="SAM_DCase_Bsu"/>
    <property type="match status" value="1"/>
</dbReference>
<dbReference type="PROSITE" id="PS50280">
    <property type="entry name" value="SET"/>
    <property type="match status" value="1"/>
</dbReference>
<accession>A0A9K3KUQ2</accession>
<evidence type="ECO:0000256" key="4">
    <source>
        <dbReference type="PROSITE-ProRule" id="PRU00354"/>
    </source>
</evidence>
<dbReference type="InterPro" id="IPR030374">
    <property type="entry name" value="PABS"/>
</dbReference>
<dbReference type="PANTHER" id="PTHR43317:SF1">
    <property type="entry name" value="THERMOSPERMINE SYNTHASE ACAULIS5"/>
    <property type="match status" value="1"/>
</dbReference>
<evidence type="ECO:0000256" key="5">
    <source>
        <dbReference type="SAM" id="MobiDB-lite"/>
    </source>
</evidence>
<evidence type="ECO:0000313" key="9">
    <source>
        <dbReference type="EMBL" id="KAG7350345.1"/>
    </source>
</evidence>
<organism evidence="9 10">
    <name type="scientific">Nitzschia inconspicua</name>
    <dbReference type="NCBI Taxonomy" id="303405"/>
    <lineage>
        <taxon>Eukaryota</taxon>
        <taxon>Sar</taxon>
        <taxon>Stramenopiles</taxon>
        <taxon>Ochrophyta</taxon>
        <taxon>Bacillariophyta</taxon>
        <taxon>Bacillariophyceae</taxon>
        <taxon>Bacillariophycidae</taxon>
        <taxon>Bacillariales</taxon>
        <taxon>Bacillariaceae</taxon>
        <taxon>Nitzschia</taxon>
    </lineage>
</organism>
<dbReference type="HAMAP" id="MF_00198">
    <property type="entry name" value="Spermidine_synth"/>
    <property type="match status" value="1"/>
</dbReference>
<dbReference type="OrthoDB" id="38125at2759"/>
<feature type="transmembrane region" description="Helical" evidence="6">
    <location>
        <begin position="31"/>
        <end position="50"/>
    </location>
</feature>
<dbReference type="InterPro" id="IPR003826">
    <property type="entry name" value="AdoMetDC_fam_prok"/>
</dbReference>
<keyword evidence="2 4" id="KW-0808">Transferase</keyword>
<dbReference type="AlphaFoldDB" id="A0A9K3KUQ2"/>
<dbReference type="InterPro" id="IPR017716">
    <property type="entry name" value="S-AdoMet_deCOase_pro-enz"/>
</dbReference>
<evidence type="ECO:0000259" key="7">
    <source>
        <dbReference type="PROSITE" id="PS50280"/>
    </source>
</evidence>
<dbReference type="InterPro" id="IPR001214">
    <property type="entry name" value="SET_dom"/>
</dbReference>
<reference evidence="9" key="1">
    <citation type="journal article" date="2021" name="Sci. Rep.">
        <title>Diploid genomic architecture of Nitzschia inconspicua, an elite biomass production diatom.</title>
        <authorList>
            <person name="Oliver A."/>
            <person name="Podell S."/>
            <person name="Pinowska A."/>
            <person name="Traller J.C."/>
            <person name="Smith S.R."/>
            <person name="McClure R."/>
            <person name="Beliaev A."/>
            <person name="Bohutskyi P."/>
            <person name="Hill E.A."/>
            <person name="Rabines A."/>
            <person name="Zheng H."/>
            <person name="Allen L.Z."/>
            <person name="Kuo A."/>
            <person name="Grigoriev I.V."/>
            <person name="Allen A.E."/>
            <person name="Hazlebeck D."/>
            <person name="Allen E.E."/>
        </authorList>
    </citation>
    <scope>NUCLEOTIDE SEQUENCE</scope>
    <source>
        <strain evidence="9">Hildebrandi</strain>
    </source>
</reference>
<evidence type="ECO:0000256" key="1">
    <source>
        <dbReference type="ARBA" id="ARBA00001928"/>
    </source>
</evidence>
<evidence type="ECO:0000259" key="8">
    <source>
        <dbReference type="PROSITE" id="PS51006"/>
    </source>
</evidence>
<feature type="domain" description="PABS" evidence="8">
    <location>
        <begin position="340"/>
        <end position="592"/>
    </location>
</feature>
<name>A0A9K3KUQ2_9STRA</name>
<dbReference type="PROSITE" id="PS51006">
    <property type="entry name" value="PABS_2"/>
    <property type="match status" value="1"/>
</dbReference>
<dbReference type="GO" id="GO:0016740">
    <property type="term" value="F:transferase activity"/>
    <property type="evidence" value="ECO:0007669"/>
    <property type="project" value="UniProtKB-UniRule"/>
</dbReference>
<dbReference type="Pfam" id="PF02675">
    <property type="entry name" value="AdoMet_dc"/>
    <property type="match status" value="1"/>
</dbReference>
<dbReference type="Pfam" id="PF01564">
    <property type="entry name" value="Spermine_synth"/>
    <property type="match status" value="1"/>
</dbReference>
<reference evidence="9" key="2">
    <citation type="submission" date="2021-04" db="EMBL/GenBank/DDBJ databases">
        <authorList>
            <person name="Podell S."/>
        </authorList>
    </citation>
    <scope>NUCLEOTIDE SEQUENCE</scope>
    <source>
        <strain evidence="9">Hildebrandi</strain>
    </source>
</reference>
<dbReference type="PANTHER" id="PTHR43317">
    <property type="entry name" value="THERMOSPERMINE SYNTHASE ACAULIS5"/>
    <property type="match status" value="1"/>
</dbReference>
<dbReference type="CDD" id="cd02440">
    <property type="entry name" value="AdoMet_MTases"/>
    <property type="match status" value="1"/>
</dbReference>